<dbReference type="Gene3D" id="3.90.850.10">
    <property type="entry name" value="Fumarylacetoacetase-like, C-terminal domain"/>
    <property type="match status" value="1"/>
</dbReference>
<dbReference type="Pfam" id="PF01557">
    <property type="entry name" value="FAA_hydrolase"/>
    <property type="match status" value="1"/>
</dbReference>
<dbReference type="InterPro" id="IPR051121">
    <property type="entry name" value="FAH"/>
</dbReference>
<keyword evidence="2" id="KW-0479">Metal-binding</keyword>
<dbReference type="PANTHER" id="PTHR42796">
    <property type="entry name" value="FUMARYLACETOACETATE HYDROLASE DOMAIN-CONTAINING PROTEIN 2A-RELATED"/>
    <property type="match status" value="1"/>
</dbReference>
<dbReference type="FunFam" id="3.90.850.10:FF:000002">
    <property type="entry name" value="2-hydroxyhepta-2,4-diene-1,7-dioate isomerase"/>
    <property type="match status" value="1"/>
</dbReference>
<evidence type="ECO:0000313" key="4">
    <source>
        <dbReference type="EMBL" id="PEN16855.1"/>
    </source>
</evidence>
<dbReference type="AlphaFoldDB" id="A0A2A8D7A8"/>
<name>A0A2A8D7A8_9MICC</name>
<dbReference type="SUPFAM" id="SSF56529">
    <property type="entry name" value="FAH"/>
    <property type="match status" value="1"/>
</dbReference>
<keyword evidence="4" id="KW-0378">Hydrolase</keyword>
<gene>
    <name evidence="4" type="ORF">CRM92_02110</name>
</gene>
<proteinExistence type="inferred from homology"/>
<dbReference type="InterPro" id="IPR036663">
    <property type="entry name" value="Fumarylacetoacetase_C_sf"/>
</dbReference>
<accession>A0A2A8D7A8</accession>
<reference evidence="4" key="1">
    <citation type="submission" date="2017-10" db="EMBL/GenBank/DDBJ databases">
        <title>Kefir isolates.</title>
        <authorList>
            <person name="Kim Y."/>
            <person name="Blasche S."/>
        </authorList>
    </citation>
    <scope>NUCLEOTIDE SEQUENCE [LARGE SCALE GENOMIC DNA]</scope>
    <source>
        <strain evidence="4">OG2-2</strain>
    </source>
</reference>
<dbReference type="GO" id="GO:0019752">
    <property type="term" value="P:carboxylic acid metabolic process"/>
    <property type="evidence" value="ECO:0007669"/>
    <property type="project" value="UniProtKB-ARBA"/>
</dbReference>
<dbReference type="GO" id="GO:0016787">
    <property type="term" value="F:hydrolase activity"/>
    <property type="evidence" value="ECO:0007669"/>
    <property type="project" value="UniProtKB-KW"/>
</dbReference>
<evidence type="ECO:0000256" key="1">
    <source>
        <dbReference type="ARBA" id="ARBA00010211"/>
    </source>
</evidence>
<feature type="domain" description="Fumarylacetoacetase-like C-terminal" evidence="3">
    <location>
        <begin position="82"/>
        <end position="289"/>
    </location>
</feature>
<keyword evidence="5" id="KW-1185">Reference proteome</keyword>
<dbReference type="GO" id="GO:0046872">
    <property type="term" value="F:metal ion binding"/>
    <property type="evidence" value="ECO:0007669"/>
    <property type="project" value="UniProtKB-KW"/>
</dbReference>
<comment type="caution">
    <text evidence="4">The sequence shown here is derived from an EMBL/GenBank/DDBJ whole genome shotgun (WGS) entry which is preliminary data.</text>
</comment>
<evidence type="ECO:0000313" key="5">
    <source>
        <dbReference type="Proteomes" id="UP000219947"/>
    </source>
</evidence>
<dbReference type="GO" id="GO:0016853">
    <property type="term" value="F:isomerase activity"/>
    <property type="evidence" value="ECO:0007669"/>
    <property type="project" value="UniProtKB-ARBA"/>
</dbReference>
<dbReference type="RefSeq" id="WP_098042254.1">
    <property type="nucleotide sequence ID" value="NZ_PDEV01000001.1"/>
</dbReference>
<dbReference type="Proteomes" id="UP000219947">
    <property type="component" value="Unassembled WGS sequence"/>
</dbReference>
<comment type="similarity">
    <text evidence="1">Belongs to the FAH family.</text>
</comment>
<dbReference type="EMBL" id="PDEV01000001">
    <property type="protein sequence ID" value="PEN16855.1"/>
    <property type="molecule type" value="Genomic_DNA"/>
</dbReference>
<organism evidence="4 5">
    <name type="scientific">Rothia dentocariosa</name>
    <dbReference type="NCBI Taxonomy" id="2047"/>
    <lineage>
        <taxon>Bacteria</taxon>
        <taxon>Bacillati</taxon>
        <taxon>Actinomycetota</taxon>
        <taxon>Actinomycetes</taxon>
        <taxon>Micrococcales</taxon>
        <taxon>Micrococcaceae</taxon>
        <taxon>Rothia</taxon>
    </lineage>
</organism>
<dbReference type="PANTHER" id="PTHR42796:SF4">
    <property type="entry name" value="FUMARYLACETOACETATE HYDROLASE DOMAIN-CONTAINING PROTEIN 2A"/>
    <property type="match status" value="1"/>
</dbReference>
<evidence type="ECO:0000259" key="3">
    <source>
        <dbReference type="Pfam" id="PF01557"/>
    </source>
</evidence>
<evidence type="ECO:0000256" key="2">
    <source>
        <dbReference type="ARBA" id="ARBA00022723"/>
    </source>
</evidence>
<dbReference type="InterPro" id="IPR011234">
    <property type="entry name" value="Fumarylacetoacetase-like_C"/>
</dbReference>
<sequence>MRWGQIQDDKGRRAVCMHEETIYELPAKLSPLLQFYSRYRTNFGNPANAVSILRENGATTLGHGEKLWNTLPFVRPLDRPGKVLCAGLNYRDHAEEMGLEIPKYPTIFTKYPNALIGPNEEIQMPSANETGSTKIDWEVELCLVIGQKMRRVDEEEALAGLLGYTILNDVSVRDWQGRTSEWFQGKNWDSMTPFGPYIVATDELDPTRGLEITCEVDGEVRQHGNTSDMIFTSAQLISYISQFMTLEPGDLIATGTPAGVGLSLHPRNWLKPGQTLVTRIEGIGAISNRCSQPYSG</sequence>
<protein>
    <submittedName>
        <fullName evidence="4">Fumarylacetoacetate hydrolase</fullName>
    </submittedName>
</protein>